<dbReference type="GO" id="GO:0004059">
    <property type="term" value="F:aralkylamine N-acetyltransferase activity"/>
    <property type="evidence" value="ECO:0007669"/>
    <property type="project" value="TreeGrafter"/>
</dbReference>
<evidence type="ECO:0000259" key="3">
    <source>
        <dbReference type="PROSITE" id="PS51186"/>
    </source>
</evidence>
<accession>A0A9W4SVH3</accession>
<dbReference type="PROSITE" id="PS51186">
    <property type="entry name" value="GNAT"/>
    <property type="match status" value="1"/>
</dbReference>
<evidence type="ECO:0000256" key="1">
    <source>
        <dbReference type="ARBA" id="ARBA00022679"/>
    </source>
</evidence>
<dbReference type="PANTHER" id="PTHR10908:SF0">
    <property type="entry name" value="SEROTONIN N-ACETYLTRANSFERASE"/>
    <property type="match status" value="1"/>
</dbReference>
<dbReference type="SUPFAM" id="SSF55729">
    <property type="entry name" value="Acyl-CoA N-acyltransferases (Nat)"/>
    <property type="match status" value="1"/>
</dbReference>
<evidence type="ECO:0000313" key="5">
    <source>
        <dbReference type="Proteomes" id="UP001153678"/>
    </source>
</evidence>
<dbReference type="CDD" id="cd04301">
    <property type="entry name" value="NAT_SF"/>
    <property type="match status" value="1"/>
</dbReference>
<dbReference type="PANTHER" id="PTHR10908">
    <property type="entry name" value="SEROTONIN N-ACETYLTRANSFERASE"/>
    <property type="match status" value="1"/>
</dbReference>
<comment type="caution">
    <text evidence="4">The sequence shown here is derived from an EMBL/GenBank/DDBJ whole genome shotgun (WGS) entry which is preliminary data.</text>
</comment>
<gene>
    <name evidence="4" type="ORF">FWILDA_LOCUS10905</name>
</gene>
<dbReference type="InterPro" id="IPR016181">
    <property type="entry name" value="Acyl_CoA_acyltransferase"/>
</dbReference>
<keyword evidence="2" id="KW-0012">Acyltransferase</keyword>
<dbReference type="InterPro" id="IPR051635">
    <property type="entry name" value="SNAT-like"/>
</dbReference>
<keyword evidence="5" id="KW-1185">Reference proteome</keyword>
<organism evidence="4 5">
    <name type="scientific">Funneliformis geosporum</name>
    <dbReference type="NCBI Taxonomy" id="1117311"/>
    <lineage>
        <taxon>Eukaryota</taxon>
        <taxon>Fungi</taxon>
        <taxon>Fungi incertae sedis</taxon>
        <taxon>Mucoromycota</taxon>
        <taxon>Glomeromycotina</taxon>
        <taxon>Glomeromycetes</taxon>
        <taxon>Glomerales</taxon>
        <taxon>Glomeraceae</taxon>
        <taxon>Funneliformis</taxon>
    </lineage>
</organism>
<dbReference type="AlphaFoldDB" id="A0A9W4SVH3"/>
<dbReference type="Pfam" id="PF13508">
    <property type="entry name" value="Acetyltransf_7"/>
    <property type="match status" value="1"/>
</dbReference>
<dbReference type="GO" id="GO:0005737">
    <property type="term" value="C:cytoplasm"/>
    <property type="evidence" value="ECO:0007669"/>
    <property type="project" value="TreeGrafter"/>
</dbReference>
<reference evidence="4" key="1">
    <citation type="submission" date="2022-08" db="EMBL/GenBank/DDBJ databases">
        <authorList>
            <person name="Kallberg Y."/>
            <person name="Tangrot J."/>
            <person name="Rosling A."/>
        </authorList>
    </citation>
    <scope>NUCLEOTIDE SEQUENCE</scope>
    <source>
        <strain evidence="4">Wild A</strain>
    </source>
</reference>
<dbReference type="OrthoDB" id="30840at2759"/>
<proteinExistence type="predicted"/>
<evidence type="ECO:0000313" key="4">
    <source>
        <dbReference type="EMBL" id="CAI2183091.1"/>
    </source>
</evidence>
<name>A0A9W4SVH3_9GLOM</name>
<protein>
    <submittedName>
        <fullName evidence="4">7114_t:CDS:1</fullName>
    </submittedName>
</protein>
<keyword evidence="1" id="KW-0808">Transferase</keyword>
<dbReference type="InterPro" id="IPR000182">
    <property type="entry name" value="GNAT_dom"/>
</dbReference>
<dbReference type="Gene3D" id="3.40.630.30">
    <property type="match status" value="1"/>
</dbReference>
<dbReference type="EMBL" id="CAMKVN010002926">
    <property type="protein sequence ID" value="CAI2183091.1"/>
    <property type="molecule type" value="Genomic_DNA"/>
</dbReference>
<feature type="domain" description="N-acetyltransferase" evidence="3">
    <location>
        <begin position="14"/>
        <end position="182"/>
    </location>
</feature>
<evidence type="ECO:0000256" key="2">
    <source>
        <dbReference type="ARBA" id="ARBA00023315"/>
    </source>
</evidence>
<dbReference type="Proteomes" id="UP001153678">
    <property type="component" value="Unassembled WGS sequence"/>
</dbReference>
<sequence>MSTTIDKENYIDSLIIKHIDVSDVERAFQLESEGYPPEEAASLETLQYRQKVAPKLFMGAYLPSTSSSLNLIGFIVSTSTLSKSLTHESMSLHEQEGKTVCIHSVCVDKQYRRGGVATKLLKEYISSLKGSGDDGVGVKYERCALLAHEYLIPLYRNVGFKLMGESKVVHGPEKWFDLVMEF</sequence>